<evidence type="ECO:0000313" key="4">
    <source>
        <dbReference type="EMBL" id="TXE82854.1"/>
    </source>
</evidence>
<sequence>EEQIKKMHENNMIIGSHSQNHLNFLKLNYEEQFKEIRNSFKKLERFLTPIKTFCYPYGEFNIDSKKILDQFNFDFAFVSLTYYKKDISFNDLIKNPYTLSRYDCNEFEFGKANLG</sequence>
<reference evidence="4 5" key="1">
    <citation type="submission" date="2019-07" db="EMBL/GenBank/DDBJ databases">
        <title>Rapid identification of Enteric Bacteria from Whole Genome Sequences (WGS) using Average Nucleotide Identity (ANI).</title>
        <authorList>
            <person name="Lane C."/>
        </authorList>
    </citation>
    <scope>NUCLEOTIDE SEQUENCE [LARGE SCALE GENOMIC DNA]</scope>
    <source>
        <strain evidence="4 5">2016D-0250</strain>
    </source>
</reference>
<dbReference type="InterPro" id="IPR002509">
    <property type="entry name" value="NODB_dom"/>
</dbReference>
<dbReference type="GO" id="GO:0016810">
    <property type="term" value="F:hydrolase activity, acting on carbon-nitrogen (but not peptide) bonds"/>
    <property type="evidence" value="ECO:0007669"/>
    <property type="project" value="InterPro"/>
</dbReference>
<name>A0A5C7DW80_9BACT</name>
<dbReference type="EMBL" id="VOWB01000038">
    <property type="protein sequence ID" value="TXE82854.1"/>
    <property type="molecule type" value="Genomic_DNA"/>
</dbReference>
<gene>
    <name evidence="4" type="ORF">FPD46_04005</name>
</gene>
<dbReference type="CDD" id="cd10918">
    <property type="entry name" value="CE4_NodB_like_5s_6s"/>
    <property type="match status" value="1"/>
</dbReference>
<comment type="subcellular location">
    <subcellularLocation>
        <location evidence="1">Secreted</location>
    </subcellularLocation>
</comment>
<dbReference type="RefSeq" id="WP_147575438.1">
    <property type="nucleotide sequence ID" value="NZ_VOWB01000038.1"/>
</dbReference>
<evidence type="ECO:0000313" key="5">
    <source>
        <dbReference type="Proteomes" id="UP000321310"/>
    </source>
</evidence>
<dbReference type="InterPro" id="IPR011330">
    <property type="entry name" value="Glyco_hydro/deAcase_b/a-brl"/>
</dbReference>
<evidence type="ECO:0000256" key="2">
    <source>
        <dbReference type="ARBA" id="ARBA00022729"/>
    </source>
</evidence>
<dbReference type="PROSITE" id="PS51677">
    <property type="entry name" value="NODB"/>
    <property type="match status" value="1"/>
</dbReference>
<feature type="non-terminal residue" evidence="4">
    <location>
        <position position="1"/>
    </location>
</feature>
<protein>
    <submittedName>
        <fullName evidence="4">Polysaccharide deacetylase family protein</fullName>
    </submittedName>
</protein>
<feature type="domain" description="NodB homology" evidence="3">
    <location>
        <begin position="1"/>
        <end position="115"/>
    </location>
</feature>
<keyword evidence="2" id="KW-0732">Signal</keyword>
<dbReference type="PANTHER" id="PTHR34216:SF3">
    <property type="entry name" value="POLY-BETA-1,6-N-ACETYL-D-GLUCOSAMINE N-DEACETYLASE"/>
    <property type="match status" value="1"/>
</dbReference>
<dbReference type="SUPFAM" id="SSF88713">
    <property type="entry name" value="Glycoside hydrolase/deacetylase"/>
    <property type="match status" value="1"/>
</dbReference>
<dbReference type="AlphaFoldDB" id="A0A5C7DW80"/>
<proteinExistence type="predicted"/>
<accession>A0A5C7DW80</accession>
<dbReference type="InterPro" id="IPR051398">
    <property type="entry name" value="Polysacch_Deacetylase"/>
</dbReference>
<dbReference type="GO" id="GO:0005975">
    <property type="term" value="P:carbohydrate metabolic process"/>
    <property type="evidence" value="ECO:0007669"/>
    <property type="project" value="InterPro"/>
</dbReference>
<dbReference type="PANTHER" id="PTHR34216">
    <property type="match status" value="1"/>
</dbReference>
<dbReference type="GO" id="GO:0005576">
    <property type="term" value="C:extracellular region"/>
    <property type="evidence" value="ECO:0007669"/>
    <property type="project" value="UniProtKB-SubCell"/>
</dbReference>
<dbReference type="Proteomes" id="UP000321310">
    <property type="component" value="Unassembled WGS sequence"/>
</dbReference>
<dbReference type="Gene3D" id="3.20.20.370">
    <property type="entry name" value="Glycoside hydrolase/deacetylase"/>
    <property type="match status" value="1"/>
</dbReference>
<dbReference type="Pfam" id="PF01522">
    <property type="entry name" value="Polysacc_deac_1"/>
    <property type="match status" value="1"/>
</dbReference>
<evidence type="ECO:0000256" key="1">
    <source>
        <dbReference type="ARBA" id="ARBA00004613"/>
    </source>
</evidence>
<evidence type="ECO:0000259" key="3">
    <source>
        <dbReference type="PROSITE" id="PS51677"/>
    </source>
</evidence>
<organism evidence="4 5">
    <name type="scientific">Campylobacter peloridis</name>
    <dbReference type="NCBI Taxonomy" id="488546"/>
    <lineage>
        <taxon>Bacteria</taxon>
        <taxon>Pseudomonadati</taxon>
        <taxon>Campylobacterota</taxon>
        <taxon>Epsilonproteobacteria</taxon>
        <taxon>Campylobacterales</taxon>
        <taxon>Campylobacteraceae</taxon>
        <taxon>Campylobacter</taxon>
    </lineage>
</organism>
<comment type="caution">
    <text evidence="4">The sequence shown here is derived from an EMBL/GenBank/DDBJ whole genome shotgun (WGS) entry which is preliminary data.</text>
</comment>